<comment type="caution">
    <text evidence="7">The sequence shown here is derived from an EMBL/GenBank/DDBJ whole genome shotgun (WGS) entry which is preliminary data.</text>
</comment>
<evidence type="ECO:0000313" key="7">
    <source>
        <dbReference type="EMBL" id="CAL1546210.1"/>
    </source>
</evidence>
<keyword evidence="8" id="KW-1185">Reference proteome</keyword>
<feature type="non-terminal residue" evidence="7">
    <location>
        <position position="411"/>
    </location>
</feature>
<feature type="transmembrane region" description="Helical" evidence="5">
    <location>
        <begin position="89"/>
        <end position="106"/>
    </location>
</feature>
<evidence type="ECO:0000259" key="6">
    <source>
        <dbReference type="PROSITE" id="PS50893"/>
    </source>
</evidence>
<dbReference type="GO" id="GO:0016020">
    <property type="term" value="C:membrane"/>
    <property type="evidence" value="ECO:0007669"/>
    <property type="project" value="InterPro"/>
</dbReference>
<keyword evidence="4" id="KW-0067">ATP-binding</keyword>
<dbReference type="InterPro" id="IPR003593">
    <property type="entry name" value="AAA+_ATPase"/>
</dbReference>
<dbReference type="GO" id="GO:0140359">
    <property type="term" value="F:ABC-type transporter activity"/>
    <property type="evidence" value="ECO:0007669"/>
    <property type="project" value="InterPro"/>
</dbReference>
<dbReference type="AlphaFoldDB" id="A0AAV2IK80"/>
<evidence type="ECO:0000313" key="8">
    <source>
        <dbReference type="Proteomes" id="UP001497497"/>
    </source>
</evidence>
<proteinExistence type="predicted"/>
<sequence length="411" mass="45266">MNFLWAGVLIVATIIISSVDVSGTGRLFLANPLLLIALMVVLVLDMLTFCLAVSCVIKKTRHAVPFLFIINTLFKYNADSALAKSKTTVVQYLMGSFMYGFGYVAVATKIQDNEKRDLVSNFGNIGDKTSTQVSIADGLLFMLINTAFNLLLTWYLDEVYKGDFGVARPFYFPLTTAYWFPNRRSGKDLPKLPPQDPKYFESAAKGLTAGIQVRDLVKMFGHNTAVAGVNIDIYNDQITVLLGHNGAGKTTFISVITGFIPPTSGTAIVNGFDINANISKVRENIGLCPQHDVLFPKLTAYEHLVFYCKLRGQYKAGVDKQLQDALDQVGLSAKRTSFPHQLSGGQRRKLSVACAFSGNSKVIFLDEPSTGLDPSARQDLWKFLKSKRTGHTILMTTHYMDEADAIGDRIA</sequence>
<accession>A0AAV2IK80</accession>
<keyword evidence="3" id="KW-0547">Nucleotide-binding</keyword>
<feature type="transmembrane region" description="Helical" evidence="5">
    <location>
        <begin position="138"/>
        <end position="156"/>
    </location>
</feature>
<dbReference type="FunFam" id="3.40.50.300:FF:002275">
    <property type="entry name" value="ATP-binding cassette, subfamily A (ABC1), member 16"/>
    <property type="match status" value="1"/>
</dbReference>
<feature type="domain" description="ABC transporter" evidence="6">
    <location>
        <begin position="211"/>
        <end position="411"/>
    </location>
</feature>
<keyword evidence="2" id="KW-0677">Repeat</keyword>
<keyword evidence="5" id="KW-1133">Transmembrane helix</keyword>
<dbReference type="GO" id="GO:0005524">
    <property type="term" value="F:ATP binding"/>
    <property type="evidence" value="ECO:0007669"/>
    <property type="project" value="UniProtKB-KW"/>
</dbReference>
<dbReference type="EMBL" id="CAXITT010000784">
    <property type="protein sequence ID" value="CAL1546210.1"/>
    <property type="molecule type" value="Genomic_DNA"/>
</dbReference>
<dbReference type="InterPro" id="IPR003439">
    <property type="entry name" value="ABC_transporter-like_ATP-bd"/>
</dbReference>
<evidence type="ECO:0000256" key="4">
    <source>
        <dbReference type="ARBA" id="ARBA00022840"/>
    </source>
</evidence>
<evidence type="ECO:0000256" key="5">
    <source>
        <dbReference type="SAM" id="Phobius"/>
    </source>
</evidence>
<protein>
    <recommendedName>
        <fullName evidence="6">ABC transporter domain-containing protein</fullName>
    </recommendedName>
</protein>
<feature type="transmembrane region" description="Helical" evidence="5">
    <location>
        <begin position="64"/>
        <end position="83"/>
    </location>
</feature>
<dbReference type="PROSITE" id="PS50893">
    <property type="entry name" value="ABC_TRANSPORTER_2"/>
    <property type="match status" value="1"/>
</dbReference>
<keyword evidence="5" id="KW-0812">Transmembrane</keyword>
<dbReference type="SMART" id="SM00382">
    <property type="entry name" value="AAA"/>
    <property type="match status" value="1"/>
</dbReference>
<evidence type="ECO:0000256" key="2">
    <source>
        <dbReference type="ARBA" id="ARBA00022737"/>
    </source>
</evidence>
<dbReference type="InterPro" id="IPR017871">
    <property type="entry name" value="ABC_transporter-like_CS"/>
</dbReference>
<dbReference type="PROSITE" id="PS00211">
    <property type="entry name" value="ABC_TRANSPORTER_1"/>
    <property type="match status" value="1"/>
</dbReference>
<evidence type="ECO:0000256" key="3">
    <source>
        <dbReference type="ARBA" id="ARBA00022741"/>
    </source>
</evidence>
<dbReference type="PANTHER" id="PTHR19229:SF36">
    <property type="entry name" value="ATP-BINDING CASSETTE SUB-FAMILY A MEMBER 2"/>
    <property type="match status" value="1"/>
</dbReference>
<dbReference type="PANTHER" id="PTHR19229">
    <property type="entry name" value="ATP-BINDING CASSETTE TRANSPORTER SUBFAMILY A ABCA"/>
    <property type="match status" value="1"/>
</dbReference>
<evidence type="ECO:0000256" key="1">
    <source>
        <dbReference type="ARBA" id="ARBA00022448"/>
    </source>
</evidence>
<gene>
    <name evidence="7" type="ORF">GSLYS_00019587001</name>
</gene>
<dbReference type="Pfam" id="PF00005">
    <property type="entry name" value="ABC_tran"/>
    <property type="match status" value="1"/>
</dbReference>
<keyword evidence="5" id="KW-0472">Membrane</keyword>
<keyword evidence="1" id="KW-0813">Transport</keyword>
<dbReference type="SUPFAM" id="SSF52540">
    <property type="entry name" value="P-loop containing nucleoside triphosphate hydrolases"/>
    <property type="match status" value="1"/>
</dbReference>
<dbReference type="InterPro" id="IPR026082">
    <property type="entry name" value="ABCA"/>
</dbReference>
<reference evidence="7 8" key="1">
    <citation type="submission" date="2024-04" db="EMBL/GenBank/DDBJ databases">
        <authorList>
            <consortium name="Genoscope - CEA"/>
            <person name="William W."/>
        </authorList>
    </citation>
    <scope>NUCLEOTIDE SEQUENCE [LARGE SCALE GENOMIC DNA]</scope>
</reference>
<dbReference type="Gene3D" id="3.40.50.300">
    <property type="entry name" value="P-loop containing nucleotide triphosphate hydrolases"/>
    <property type="match status" value="1"/>
</dbReference>
<organism evidence="7 8">
    <name type="scientific">Lymnaea stagnalis</name>
    <name type="common">Great pond snail</name>
    <name type="synonym">Helix stagnalis</name>
    <dbReference type="NCBI Taxonomy" id="6523"/>
    <lineage>
        <taxon>Eukaryota</taxon>
        <taxon>Metazoa</taxon>
        <taxon>Spiralia</taxon>
        <taxon>Lophotrochozoa</taxon>
        <taxon>Mollusca</taxon>
        <taxon>Gastropoda</taxon>
        <taxon>Heterobranchia</taxon>
        <taxon>Euthyneura</taxon>
        <taxon>Panpulmonata</taxon>
        <taxon>Hygrophila</taxon>
        <taxon>Lymnaeoidea</taxon>
        <taxon>Lymnaeidae</taxon>
        <taxon>Lymnaea</taxon>
    </lineage>
</organism>
<dbReference type="GO" id="GO:0016887">
    <property type="term" value="F:ATP hydrolysis activity"/>
    <property type="evidence" value="ECO:0007669"/>
    <property type="project" value="InterPro"/>
</dbReference>
<name>A0AAV2IK80_LYMST</name>
<dbReference type="Proteomes" id="UP001497497">
    <property type="component" value="Unassembled WGS sequence"/>
</dbReference>
<dbReference type="InterPro" id="IPR027417">
    <property type="entry name" value="P-loop_NTPase"/>
</dbReference>
<feature type="transmembrane region" description="Helical" evidence="5">
    <location>
        <begin position="34"/>
        <end position="57"/>
    </location>
</feature>
<dbReference type="CDD" id="cd03263">
    <property type="entry name" value="ABC_subfamily_A"/>
    <property type="match status" value="1"/>
</dbReference>